<dbReference type="EMBL" id="BDGI01000003">
    <property type="protein sequence ID" value="GAV26747.1"/>
    <property type="molecule type" value="Genomic_DNA"/>
</dbReference>
<dbReference type="UniPathway" id="UPA00705"/>
<dbReference type="Pfam" id="PF02935">
    <property type="entry name" value="COX7C"/>
    <property type="match status" value="1"/>
</dbReference>
<accession>A0A1Q2YB27</accession>
<evidence type="ECO:0000256" key="1">
    <source>
        <dbReference type="ARBA" id="ARBA00004434"/>
    </source>
</evidence>
<keyword evidence="9" id="KW-1185">Reference proteome</keyword>
<dbReference type="InterPro" id="IPR004202">
    <property type="entry name" value="COX7C/Cox8"/>
</dbReference>
<comment type="pathway">
    <text evidence="2">Energy metabolism; oxidative phosphorylation.</text>
</comment>
<name>A0A1Q2YB27_9ASCO</name>
<comment type="caution">
    <text evidence="8">The sequence shown here is derived from an EMBL/GenBank/DDBJ whole genome shotgun (WGS) entry which is preliminary data.</text>
</comment>
<organism evidence="8 9">
    <name type="scientific">Pichia membranifaciens</name>
    <dbReference type="NCBI Taxonomy" id="4926"/>
    <lineage>
        <taxon>Eukaryota</taxon>
        <taxon>Fungi</taxon>
        <taxon>Dikarya</taxon>
        <taxon>Ascomycota</taxon>
        <taxon>Saccharomycotina</taxon>
        <taxon>Pichiomycetes</taxon>
        <taxon>Pichiales</taxon>
        <taxon>Pichiaceae</taxon>
        <taxon>Pichia</taxon>
    </lineage>
</organism>
<dbReference type="GO" id="GO:0006123">
    <property type="term" value="P:mitochondrial electron transport, cytochrome c to oxygen"/>
    <property type="evidence" value="ECO:0007669"/>
    <property type="project" value="InterPro"/>
</dbReference>
<keyword evidence="4" id="KW-0999">Mitochondrion inner membrane</keyword>
<sequence length="133" mass="13848">MLARAFQRQATRQFSASTKKLSASHFPEGAYNNLPFKVKNRRIPYAIPHLIFWILGGGIPFFAVTVQQKRAVAFGTDDAATVTAPPAAAAVAAAAVADSSAVSMPPLAPVSLDSAGVCSAGTAEITSCAAYHR</sequence>
<gene>
    <name evidence="8" type="ORF">PMKS-000203</name>
</gene>
<keyword evidence="5" id="KW-0496">Mitochondrion</keyword>
<dbReference type="GO" id="GO:0045277">
    <property type="term" value="C:respiratory chain complex IV"/>
    <property type="evidence" value="ECO:0007669"/>
    <property type="project" value="InterPro"/>
</dbReference>
<evidence type="ECO:0000256" key="5">
    <source>
        <dbReference type="ARBA" id="ARBA00023128"/>
    </source>
</evidence>
<evidence type="ECO:0000256" key="3">
    <source>
        <dbReference type="ARBA" id="ARBA00010514"/>
    </source>
</evidence>
<dbReference type="AlphaFoldDB" id="A0A1Q2YB27"/>
<dbReference type="InterPro" id="IPR036636">
    <property type="entry name" value="COX7C/Cox8_sf"/>
</dbReference>
<dbReference type="SUPFAM" id="SSF81427">
    <property type="entry name" value="Mitochondrial cytochrome c oxidase subunit VIIc (aka VIIIa)"/>
    <property type="match status" value="1"/>
</dbReference>
<evidence type="ECO:0000256" key="4">
    <source>
        <dbReference type="ARBA" id="ARBA00022792"/>
    </source>
</evidence>
<comment type="subcellular location">
    <subcellularLocation>
        <location evidence="1">Mitochondrion inner membrane</location>
        <topology evidence="1">Single-pass membrane protein</topology>
    </subcellularLocation>
</comment>
<dbReference type="Proteomes" id="UP000186136">
    <property type="component" value="Unassembled WGS sequence"/>
</dbReference>
<evidence type="ECO:0000256" key="7">
    <source>
        <dbReference type="SAM" id="Phobius"/>
    </source>
</evidence>
<evidence type="ECO:0000256" key="6">
    <source>
        <dbReference type="ARBA" id="ARBA00023136"/>
    </source>
</evidence>
<dbReference type="OrthoDB" id="9974841at2759"/>
<evidence type="ECO:0000256" key="2">
    <source>
        <dbReference type="ARBA" id="ARBA00004673"/>
    </source>
</evidence>
<keyword evidence="7" id="KW-0812">Transmembrane</keyword>
<dbReference type="GO" id="GO:0005743">
    <property type="term" value="C:mitochondrial inner membrane"/>
    <property type="evidence" value="ECO:0007669"/>
    <property type="project" value="UniProtKB-SubCell"/>
</dbReference>
<evidence type="ECO:0000313" key="8">
    <source>
        <dbReference type="EMBL" id="GAV26747.1"/>
    </source>
</evidence>
<protein>
    <submittedName>
        <fullName evidence="8">Uncharacterized protein</fullName>
    </submittedName>
</protein>
<keyword evidence="6 7" id="KW-0472">Membrane</keyword>
<evidence type="ECO:0000313" key="9">
    <source>
        <dbReference type="Proteomes" id="UP000186136"/>
    </source>
</evidence>
<comment type="similarity">
    <text evidence="3">Belongs to the cytochrome c oxidase VIIc family.</text>
</comment>
<feature type="transmembrane region" description="Helical" evidence="7">
    <location>
        <begin position="43"/>
        <end position="63"/>
    </location>
</feature>
<reference evidence="8 9" key="1">
    <citation type="submission" date="2016-08" db="EMBL/GenBank/DDBJ databases">
        <title>Whole genome shotgun sequence of Pichia membranifaciens KS47-1.</title>
        <authorList>
            <person name="Konishi M."/>
            <person name="Ishida M."/>
            <person name="Arakawa T."/>
            <person name="Kato Y."/>
            <person name="Horiuchi J."/>
        </authorList>
    </citation>
    <scope>NUCLEOTIDE SEQUENCE [LARGE SCALE GENOMIC DNA]</scope>
    <source>
        <strain evidence="8 9">KS47-1</strain>
    </source>
</reference>
<dbReference type="Gene3D" id="4.10.49.10">
    <property type="entry name" value="Cytochrome c oxidase subunit VIIc"/>
    <property type="match status" value="1"/>
</dbReference>
<proteinExistence type="inferred from homology"/>
<keyword evidence="7" id="KW-1133">Transmembrane helix</keyword>